<comment type="caution">
    <text evidence="1">The sequence shown here is derived from an EMBL/GenBank/DDBJ whole genome shotgun (WGS) entry which is preliminary data.</text>
</comment>
<dbReference type="EMBL" id="SNYW01000007">
    <property type="protein sequence ID" value="TDQ83091.1"/>
    <property type="molecule type" value="Genomic_DNA"/>
</dbReference>
<dbReference type="Proteomes" id="UP000295783">
    <property type="component" value="Unassembled WGS sequence"/>
</dbReference>
<accession>A0A4R6WPE6</accession>
<keyword evidence="2" id="KW-1185">Reference proteome</keyword>
<dbReference type="RefSeq" id="WP_133612877.1">
    <property type="nucleotide sequence ID" value="NZ_SNYW01000007.1"/>
</dbReference>
<dbReference type="AlphaFoldDB" id="A0A4R6WPE6"/>
<dbReference type="InterPro" id="IPR036390">
    <property type="entry name" value="WH_DNA-bd_sf"/>
</dbReference>
<gene>
    <name evidence="1" type="ORF">A8950_1374</name>
</gene>
<dbReference type="SUPFAM" id="SSF46785">
    <property type="entry name" value="Winged helix' DNA-binding domain"/>
    <property type="match status" value="1"/>
</dbReference>
<dbReference type="InterPro" id="IPR036388">
    <property type="entry name" value="WH-like_DNA-bd_sf"/>
</dbReference>
<sequence length="422" mass="43757">MDSLINAAARALSRGDPLGALDRVALREDAPALALRGIAMAQLGDLTRARVLLRKAGRAFGPKEALARARCVVAEAEVALAARDLAEADSGSEQALEIARDILAAQGDVVNAAHARYLAIRRLLLLGRLDAAEGQLRALNPKNLPAAHRATHDLLAGGIAIRRLAARSAATALARAAKAAAASRIPALIAEVKLAREMLTAPAARRLRPGPEQLLTLAEIERLLASGALVIDACRHRVVIGQAEISLSRRPVLFALLQALGLAAPHDAGRDALIAAAFGGREADDSHRARLRVEMTRLRAALRGLAAINATQAGFALAPLAGKGGEIVLLARPIAEKHAGILALLADGESWSSSALALALGESQRNVQRGLDALARAGKVEAIGQARARRWIAAPIPGVWGAGTLGAGITTALLLPPPLPGD</sequence>
<reference evidence="1 2" key="1">
    <citation type="submission" date="2019-03" db="EMBL/GenBank/DDBJ databases">
        <title>Genomic Encyclopedia of Type Strains, Phase III (KMG-III): the genomes of soil and plant-associated and newly described type strains.</title>
        <authorList>
            <person name="Whitman W."/>
        </authorList>
    </citation>
    <scope>NUCLEOTIDE SEQUENCE [LARGE SCALE GENOMIC DNA]</scope>
    <source>
        <strain evidence="1 2">CGMCC 1.7660</strain>
    </source>
</reference>
<protein>
    <recommendedName>
        <fullName evidence="3">Helix-turn-helix domain-containing protein</fullName>
    </recommendedName>
</protein>
<organism evidence="1 2">
    <name type="scientific">Dongia mobilis</name>
    <dbReference type="NCBI Taxonomy" id="578943"/>
    <lineage>
        <taxon>Bacteria</taxon>
        <taxon>Pseudomonadati</taxon>
        <taxon>Pseudomonadota</taxon>
        <taxon>Alphaproteobacteria</taxon>
        <taxon>Rhodospirillales</taxon>
        <taxon>Dongiaceae</taxon>
        <taxon>Dongia</taxon>
    </lineage>
</organism>
<evidence type="ECO:0008006" key="3">
    <source>
        <dbReference type="Google" id="ProtNLM"/>
    </source>
</evidence>
<evidence type="ECO:0000313" key="1">
    <source>
        <dbReference type="EMBL" id="TDQ83091.1"/>
    </source>
</evidence>
<name>A0A4R6WPE6_9PROT</name>
<dbReference type="OrthoDB" id="9812210at2"/>
<evidence type="ECO:0000313" key="2">
    <source>
        <dbReference type="Proteomes" id="UP000295783"/>
    </source>
</evidence>
<dbReference type="Gene3D" id="1.10.10.10">
    <property type="entry name" value="Winged helix-like DNA-binding domain superfamily/Winged helix DNA-binding domain"/>
    <property type="match status" value="1"/>
</dbReference>
<proteinExistence type="predicted"/>